<proteinExistence type="predicted"/>
<gene>
    <name evidence="1" type="ORF">EGYM00392_LOCUS49660</name>
</gene>
<accession>A0A7S1JBF4</accession>
<dbReference type="EMBL" id="HBGA01133959">
    <property type="protein sequence ID" value="CAD9038498.1"/>
    <property type="molecule type" value="Transcribed_RNA"/>
</dbReference>
<sequence length="365" mass="39025">MLTLLDTEPAVKLQLLLSGTEAVTVNVSDSVTVVVWLMALVRDADTVSVGLRDAVRVMLDADALPETVADWENVQEPLAVTVPDQLALRDGVPEADTDLGVEEGDVVGEKVLEAVTVDDMVALLLTVGEVLQVGEHVRLRDAVHDMVDEMLDAVAVPQEPVCVWDGENVLDSDLETDHVTLPDLEPERGVAVPDREGDQDSDSVELGVALLSDPVGVPVLVPLGLQVKVAEPVTVCKSEMVQVPDVVTERVDAVAVTCESEWLLLMVPVMLADVVVVADAVDEWVREPVAVREGDQDHDAYLLQLALLEHVRVLEPLGVGVRVHEGVSPELLGDVDTEGVIDSDEDVETLGNPDAVCVVLCEGGE</sequence>
<name>A0A7S1JBF4_9EUGL</name>
<dbReference type="AlphaFoldDB" id="A0A7S1JBF4"/>
<protein>
    <submittedName>
        <fullName evidence="1">Uncharacterized protein</fullName>
    </submittedName>
</protein>
<organism evidence="1">
    <name type="scientific">Eutreptiella gymnastica</name>
    <dbReference type="NCBI Taxonomy" id="73025"/>
    <lineage>
        <taxon>Eukaryota</taxon>
        <taxon>Discoba</taxon>
        <taxon>Euglenozoa</taxon>
        <taxon>Euglenida</taxon>
        <taxon>Spirocuta</taxon>
        <taxon>Euglenophyceae</taxon>
        <taxon>Eutreptiales</taxon>
        <taxon>Eutreptiaceae</taxon>
        <taxon>Eutreptiella</taxon>
    </lineage>
</organism>
<evidence type="ECO:0000313" key="1">
    <source>
        <dbReference type="EMBL" id="CAD9038498.1"/>
    </source>
</evidence>
<reference evidence="1" key="1">
    <citation type="submission" date="2021-01" db="EMBL/GenBank/DDBJ databases">
        <authorList>
            <person name="Corre E."/>
            <person name="Pelletier E."/>
            <person name="Niang G."/>
            <person name="Scheremetjew M."/>
            <person name="Finn R."/>
            <person name="Kale V."/>
            <person name="Holt S."/>
            <person name="Cochrane G."/>
            <person name="Meng A."/>
            <person name="Brown T."/>
            <person name="Cohen L."/>
        </authorList>
    </citation>
    <scope>NUCLEOTIDE SEQUENCE</scope>
    <source>
        <strain evidence="1">NIES-381</strain>
    </source>
</reference>